<evidence type="ECO:0000313" key="2">
    <source>
        <dbReference type="EMBL" id="PIO68543.1"/>
    </source>
</evidence>
<organism evidence="2 3">
    <name type="scientific">Teladorsagia circumcincta</name>
    <name type="common">Brown stomach worm</name>
    <name type="synonym">Ostertagia circumcincta</name>
    <dbReference type="NCBI Taxonomy" id="45464"/>
    <lineage>
        <taxon>Eukaryota</taxon>
        <taxon>Metazoa</taxon>
        <taxon>Ecdysozoa</taxon>
        <taxon>Nematoda</taxon>
        <taxon>Chromadorea</taxon>
        <taxon>Rhabditida</taxon>
        <taxon>Rhabditina</taxon>
        <taxon>Rhabditomorpha</taxon>
        <taxon>Strongyloidea</taxon>
        <taxon>Trichostrongylidae</taxon>
        <taxon>Teladorsagia</taxon>
    </lineage>
</organism>
<name>A0A2G9UEG0_TELCI</name>
<keyword evidence="1" id="KW-0812">Transmembrane</keyword>
<dbReference type="Proteomes" id="UP000230423">
    <property type="component" value="Unassembled WGS sequence"/>
</dbReference>
<dbReference type="EMBL" id="KZ347055">
    <property type="protein sequence ID" value="PIO68543.1"/>
    <property type="molecule type" value="Genomic_DNA"/>
</dbReference>
<evidence type="ECO:0000256" key="1">
    <source>
        <dbReference type="SAM" id="Phobius"/>
    </source>
</evidence>
<feature type="transmembrane region" description="Helical" evidence="1">
    <location>
        <begin position="30"/>
        <end position="46"/>
    </location>
</feature>
<protein>
    <submittedName>
        <fullName evidence="2">Uncharacterized protein</fullName>
    </submittedName>
</protein>
<dbReference type="InterPro" id="IPR019426">
    <property type="entry name" value="7TM_GPCR_serpentine_rcpt_Srv"/>
</dbReference>
<keyword evidence="1" id="KW-0472">Membrane</keyword>
<gene>
    <name evidence="2" type="ORF">TELCIR_09667</name>
</gene>
<reference evidence="2 3" key="1">
    <citation type="submission" date="2015-09" db="EMBL/GenBank/DDBJ databases">
        <title>Draft genome of the parasitic nematode Teladorsagia circumcincta isolate WARC Sus (inbred).</title>
        <authorList>
            <person name="Mitreva M."/>
        </authorList>
    </citation>
    <scope>NUCLEOTIDE SEQUENCE [LARGE SCALE GENOMIC DNA]</scope>
    <source>
        <strain evidence="2 3">S</strain>
    </source>
</reference>
<accession>A0A2G9UEG0</accession>
<keyword evidence="3" id="KW-1185">Reference proteome</keyword>
<dbReference type="OrthoDB" id="10519795at2759"/>
<proteinExistence type="predicted"/>
<sequence length="86" mass="10000">MIGNVLITFNRYSALCLTQKYNKIWMRRNVWIAIGIQYVAALALYIQTVRTKMVYHQNADGSSRFAGLEKHVDQNSKYHQANYEGD</sequence>
<dbReference type="Pfam" id="PF10323">
    <property type="entry name" value="7TM_GPCR_Srv"/>
    <property type="match status" value="1"/>
</dbReference>
<dbReference type="AlphaFoldDB" id="A0A2G9UEG0"/>
<evidence type="ECO:0000313" key="3">
    <source>
        <dbReference type="Proteomes" id="UP000230423"/>
    </source>
</evidence>
<keyword evidence="1" id="KW-1133">Transmembrane helix</keyword>